<dbReference type="RefSeq" id="WP_377323673.1">
    <property type="nucleotide sequence ID" value="NZ_JBHSNG010000001.1"/>
</dbReference>
<dbReference type="InterPro" id="IPR025708">
    <property type="entry name" value="HSP15"/>
</dbReference>
<feature type="compositionally biased region" description="Low complexity" evidence="5">
    <location>
        <begin position="9"/>
        <end position="20"/>
    </location>
</feature>
<evidence type="ECO:0000313" key="8">
    <source>
        <dbReference type="Proteomes" id="UP001596111"/>
    </source>
</evidence>
<dbReference type="PIRSF" id="PIRSF016821">
    <property type="entry name" value="HSP15"/>
    <property type="match status" value="1"/>
</dbReference>
<organism evidence="7 8">
    <name type="scientific">Rhodanobacter terrae</name>
    <dbReference type="NCBI Taxonomy" id="418647"/>
    <lineage>
        <taxon>Bacteria</taxon>
        <taxon>Pseudomonadati</taxon>
        <taxon>Pseudomonadota</taxon>
        <taxon>Gammaproteobacteria</taxon>
        <taxon>Lysobacterales</taxon>
        <taxon>Rhodanobacteraceae</taxon>
        <taxon>Rhodanobacter</taxon>
    </lineage>
</organism>
<evidence type="ECO:0000256" key="1">
    <source>
        <dbReference type="ARBA" id="ARBA00008396"/>
    </source>
</evidence>
<dbReference type="Gene3D" id="3.10.290.10">
    <property type="entry name" value="RNA-binding S4 domain"/>
    <property type="match status" value="1"/>
</dbReference>
<feature type="region of interest" description="Disordered" evidence="5">
    <location>
        <begin position="104"/>
        <end position="142"/>
    </location>
</feature>
<evidence type="ECO:0000256" key="2">
    <source>
        <dbReference type="ARBA" id="ARBA00022884"/>
    </source>
</evidence>
<feature type="compositionally biased region" description="Basic residues" evidence="5">
    <location>
        <begin position="127"/>
        <end position="136"/>
    </location>
</feature>
<protein>
    <recommendedName>
        <fullName evidence="4">Heat shock protein 15</fullName>
    </recommendedName>
</protein>
<name>A0ABW0SRZ5_9GAMM</name>
<feature type="region of interest" description="Disordered" evidence="5">
    <location>
        <begin position="1"/>
        <end position="20"/>
    </location>
</feature>
<evidence type="ECO:0000259" key="6">
    <source>
        <dbReference type="SMART" id="SM00363"/>
    </source>
</evidence>
<comment type="caution">
    <text evidence="7">The sequence shown here is derived from an EMBL/GenBank/DDBJ whole genome shotgun (WGS) entry which is preliminary data.</text>
</comment>
<reference evidence="8" key="1">
    <citation type="journal article" date="2019" name="Int. J. Syst. Evol. Microbiol.">
        <title>The Global Catalogue of Microorganisms (GCM) 10K type strain sequencing project: providing services to taxonomists for standard genome sequencing and annotation.</title>
        <authorList>
            <consortium name="The Broad Institute Genomics Platform"/>
            <consortium name="The Broad Institute Genome Sequencing Center for Infectious Disease"/>
            <person name="Wu L."/>
            <person name="Ma J."/>
        </authorList>
    </citation>
    <scope>NUCLEOTIDE SEQUENCE [LARGE SCALE GENOMIC DNA]</scope>
    <source>
        <strain evidence="8">CGMCC 1.13587</strain>
    </source>
</reference>
<dbReference type="Proteomes" id="UP001596111">
    <property type="component" value="Unassembled WGS sequence"/>
</dbReference>
<keyword evidence="8" id="KW-1185">Reference proteome</keyword>
<evidence type="ECO:0000313" key="7">
    <source>
        <dbReference type="EMBL" id="MFC5579791.1"/>
    </source>
</evidence>
<dbReference type="EMBL" id="JBHSNG010000001">
    <property type="protein sequence ID" value="MFC5579791.1"/>
    <property type="molecule type" value="Genomic_DNA"/>
</dbReference>
<dbReference type="SMART" id="SM00363">
    <property type="entry name" value="S4"/>
    <property type="match status" value="1"/>
</dbReference>
<dbReference type="PROSITE" id="PS50889">
    <property type="entry name" value="S4"/>
    <property type="match status" value="1"/>
</dbReference>
<feature type="domain" description="RNA-binding S4" evidence="6">
    <location>
        <begin position="22"/>
        <end position="83"/>
    </location>
</feature>
<comment type="similarity">
    <text evidence="1 4">Belongs to the HSP15 family.</text>
</comment>
<proteinExistence type="inferred from homology"/>
<gene>
    <name evidence="7" type="ORF">ACFPPB_01480</name>
</gene>
<evidence type="ECO:0000256" key="5">
    <source>
        <dbReference type="SAM" id="MobiDB-lite"/>
    </source>
</evidence>
<evidence type="ECO:0000256" key="4">
    <source>
        <dbReference type="PIRNR" id="PIRNR016821"/>
    </source>
</evidence>
<dbReference type="InterPro" id="IPR002942">
    <property type="entry name" value="S4_RNA-bd"/>
</dbReference>
<accession>A0ABW0SRZ5</accession>
<sequence>MHADKRIATEAAPTGEPPATDLRADQWLWAARFFKTRSLAKQAIDGGKVDVNGAGCKPAKALHVGDMLRISRGEERLEVEVLGLSHRRGPASVAQTLYRETTASREAREAMQQQRQLVGASGPAKRPDKHARRDLRRLKDPR</sequence>
<dbReference type="Pfam" id="PF01479">
    <property type="entry name" value="S4"/>
    <property type="match status" value="1"/>
</dbReference>
<dbReference type="InterPro" id="IPR036986">
    <property type="entry name" value="S4_RNA-bd_sf"/>
</dbReference>
<dbReference type="CDD" id="cd00165">
    <property type="entry name" value="S4"/>
    <property type="match status" value="1"/>
</dbReference>
<keyword evidence="2 4" id="KW-0694">RNA-binding</keyword>
<dbReference type="SUPFAM" id="SSF55174">
    <property type="entry name" value="Alpha-L RNA-binding motif"/>
    <property type="match status" value="1"/>
</dbReference>
<evidence type="ECO:0000256" key="3">
    <source>
        <dbReference type="ARBA" id="ARBA00023125"/>
    </source>
</evidence>
<keyword evidence="3 4" id="KW-0238">DNA-binding</keyword>